<organism evidence="1">
    <name type="scientific">Sesamum radiatum</name>
    <name type="common">Black benniseed</name>
    <dbReference type="NCBI Taxonomy" id="300843"/>
    <lineage>
        <taxon>Eukaryota</taxon>
        <taxon>Viridiplantae</taxon>
        <taxon>Streptophyta</taxon>
        <taxon>Embryophyta</taxon>
        <taxon>Tracheophyta</taxon>
        <taxon>Spermatophyta</taxon>
        <taxon>Magnoliopsida</taxon>
        <taxon>eudicotyledons</taxon>
        <taxon>Gunneridae</taxon>
        <taxon>Pentapetalae</taxon>
        <taxon>asterids</taxon>
        <taxon>lamiids</taxon>
        <taxon>Lamiales</taxon>
        <taxon>Pedaliaceae</taxon>
        <taxon>Sesamum</taxon>
    </lineage>
</organism>
<proteinExistence type="predicted"/>
<comment type="caution">
    <text evidence="1">The sequence shown here is derived from an EMBL/GenBank/DDBJ whole genome shotgun (WGS) entry which is preliminary data.</text>
</comment>
<gene>
    <name evidence="1" type="ORF">Sradi_5087800</name>
</gene>
<reference evidence="1" key="1">
    <citation type="submission" date="2020-06" db="EMBL/GenBank/DDBJ databases">
        <authorList>
            <person name="Li T."/>
            <person name="Hu X."/>
            <person name="Zhang T."/>
            <person name="Song X."/>
            <person name="Zhang H."/>
            <person name="Dai N."/>
            <person name="Sheng W."/>
            <person name="Hou X."/>
            <person name="Wei L."/>
        </authorList>
    </citation>
    <scope>NUCLEOTIDE SEQUENCE</scope>
    <source>
        <strain evidence="1">G02</strain>
        <tissue evidence="1">Leaf</tissue>
    </source>
</reference>
<dbReference type="EMBL" id="JACGWJ010000023">
    <property type="protein sequence ID" value="KAL0325185.1"/>
    <property type="molecule type" value="Genomic_DNA"/>
</dbReference>
<evidence type="ECO:0000313" key="1">
    <source>
        <dbReference type="EMBL" id="KAL0325185.1"/>
    </source>
</evidence>
<sequence>MDLDQNGFDLSRPSMHNNVMRELSLPKCGLTSRGTFGIEARCTIVVNKGIHSVLSFHESWGPRCDLVEGLDLTLSSMIRLEFSGACEEVRQNIIGISEDENTIGYLP</sequence>
<dbReference type="AlphaFoldDB" id="A0AAW2M139"/>
<protein>
    <submittedName>
        <fullName evidence="1">Uncharacterized protein</fullName>
    </submittedName>
</protein>
<name>A0AAW2M139_SESRA</name>
<accession>A0AAW2M139</accession>
<reference evidence="1" key="2">
    <citation type="journal article" date="2024" name="Plant">
        <title>Genomic evolution and insights into agronomic trait innovations of Sesamum species.</title>
        <authorList>
            <person name="Miao H."/>
            <person name="Wang L."/>
            <person name="Qu L."/>
            <person name="Liu H."/>
            <person name="Sun Y."/>
            <person name="Le M."/>
            <person name="Wang Q."/>
            <person name="Wei S."/>
            <person name="Zheng Y."/>
            <person name="Lin W."/>
            <person name="Duan Y."/>
            <person name="Cao H."/>
            <person name="Xiong S."/>
            <person name="Wang X."/>
            <person name="Wei L."/>
            <person name="Li C."/>
            <person name="Ma Q."/>
            <person name="Ju M."/>
            <person name="Zhao R."/>
            <person name="Li G."/>
            <person name="Mu C."/>
            <person name="Tian Q."/>
            <person name="Mei H."/>
            <person name="Zhang T."/>
            <person name="Gao T."/>
            <person name="Zhang H."/>
        </authorList>
    </citation>
    <scope>NUCLEOTIDE SEQUENCE</scope>
    <source>
        <strain evidence="1">G02</strain>
    </source>
</reference>